<protein>
    <recommendedName>
        <fullName evidence="2">Aminotransferase class V domain-containing protein</fullName>
    </recommendedName>
</protein>
<dbReference type="InterPro" id="IPR015424">
    <property type="entry name" value="PyrdxlP-dep_Trfase"/>
</dbReference>
<dbReference type="SUPFAM" id="SSF53383">
    <property type="entry name" value="PLP-dependent transferases"/>
    <property type="match status" value="1"/>
</dbReference>
<dbReference type="InterPro" id="IPR015422">
    <property type="entry name" value="PyrdxlP-dep_Trfase_small"/>
</dbReference>
<dbReference type="EMBL" id="BRXW01000520">
    <property type="protein sequence ID" value="GMH62656.1"/>
    <property type="molecule type" value="Genomic_DNA"/>
</dbReference>
<dbReference type="Proteomes" id="UP001165122">
    <property type="component" value="Unassembled WGS sequence"/>
</dbReference>
<dbReference type="PANTHER" id="PTHR43092:SF4">
    <property type="entry name" value="AMINOTRANSFERASE CLASS V DOMAIN-CONTAINING PROTEIN"/>
    <property type="match status" value="1"/>
</dbReference>
<accession>A0A9W7A228</accession>
<feature type="domain" description="Aminotransferase class V" evidence="2">
    <location>
        <begin position="165"/>
        <end position="496"/>
    </location>
</feature>
<dbReference type="InterPro" id="IPR015421">
    <property type="entry name" value="PyrdxlP-dep_Trfase_major"/>
</dbReference>
<dbReference type="Pfam" id="PF00266">
    <property type="entry name" value="Aminotran_5"/>
    <property type="match status" value="1"/>
</dbReference>
<dbReference type="Gene3D" id="3.40.640.10">
    <property type="entry name" value="Type I PLP-dependent aspartate aminotransferase-like (Major domain)"/>
    <property type="match status" value="1"/>
</dbReference>
<dbReference type="Gene3D" id="3.90.1150.10">
    <property type="entry name" value="Aspartate Aminotransferase, domain 1"/>
    <property type="match status" value="1"/>
</dbReference>
<sequence>MSHHPLQSLTLALLIPTLLILSSLLSLLLLPLSIPYSLGLLRLPRSLTILTLPPTTLLYQTLTLLYSKLGLSSNISSINSVVSAISMLTPSSICSFIDEDIDDCVKKLPMLKTDFVCNLKYFNTGTLGLTPIQTLKSQTSLSLFTQLDPFTNYYITCLSLSTSIQATCAKYLDCAYDEVSFCNSTTKGLNLVWGGLKDGNYFKEDGRDIVLTSNQEHEGGRSGLNYLEKIGVCKVVVVDIPLDKNITAETILKAFCEKFQENPKRIKAILISHVSCISGVRNPVSELADLAHKNNALLIIDGAQGIGGLFVSVRSLNCDIYTASCQKWSLGPTSSGLLFVRKEVKRGMKVMEWNCGGSEGEDGVASFGSSFYTHSIGTNNEGIIYGLKRSIDYLSSYGYYTKNLEKYNLKIRDDFYRYFEKNICESDVVMLSPGVESDLKSPIVTISLGLKRSNLDCYSYLYEKGFVIKIVADNQCGSGIENAARFTFHGYNTREEGRELVDALKEFIEG</sequence>
<dbReference type="InterPro" id="IPR000192">
    <property type="entry name" value="Aminotrans_V_dom"/>
</dbReference>
<evidence type="ECO:0000313" key="4">
    <source>
        <dbReference type="Proteomes" id="UP001165122"/>
    </source>
</evidence>
<dbReference type="OrthoDB" id="5978656at2759"/>
<comment type="caution">
    <text evidence="3">The sequence shown here is derived from an EMBL/GenBank/DDBJ whole genome shotgun (WGS) entry which is preliminary data.</text>
</comment>
<name>A0A9W7A228_9STRA</name>
<reference evidence="4" key="1">
    <citation type="journal article" date="2023" name="Commun. Biol.">
        <title>Genome analysis of Parmales, the sister group of diatoms, reveals the evolutionary specialization of diatoms from phago-mixotrophs to photoautotrophs.</title>
        <authorList>
            <person name="Ban H."/>
            <person name="Sato S."/>
            <person name="Yoshikawa S."/>
            <person name="Yamada K."/>
            <person name="Nakamura Y."/>
            <person name="Ichinomiya M."/>
            <person name="Sato N."/>
            <person name="Blanc-Mathieu R."/>
            <person name="Endo H."/>
            <person name="Kuwata A."/>
            <person name="Ogata H."/>
        </authorList>
    </citation>
    <scope>NUCLEOTIDE SEQUENCE [LARGE SCALE GENOMIC DNA]</scope>
    <source>
        <strain evidence="4">NIES 3700</strain>
    </source>
</reference>
<dbReference type="AlphaFoldDB" id="A0A9W7A228"/>
<keyword evidence="1" id="KW-0663">Pyridoxal phosphate</keyword>
<dbReference type="PANTHER" id="PTHR43092">
    <property type="entry name" value="L-CYSTEINE DESULFHYDRASE"/>
    <property type="match status" value="1"/>
</dbReference>
<organism evidence="3 4">
    <name type="scientific">Triparma laevis f. longispina</name>
    <dbReference type="NCBI Taxonomy" id="1714387"/>
    <lineage>
        <taxon>Eukaryota</taxon>
        <taxon>Sar</taxon>
        <taxon>Stramenopiles</taxon>
        <taxon>Ochrophyta</taxon>
        <taxon>Bolidophyceae</taxon>
        <taxon>Parmales</taxon>
        <taxon>Triparmaceae</taxon>
        <taxon>Triparma</taxon>
    </lineage>
</organism>
<keyword evidence="4" id="KW-1185">Reference proteome</keyword>
<evidence type="ECO:0000259" key="2">
    <source>
        <dbReference type="Pfam" id="PF00266"/>
    </source>
</evidence>
<gene>
    <name evidence="3" type="ORF">TrLO_g6379</name>
</gene>
<evidence type="ECO:0000313" key="3">
    <source>
        <dbReference type="EMBL" id="GMH62656.1"/>
    </source>
</evidence>
<proteinExistence type="predicted"/>
<evidence type="ECO:0000256" key="1">
    <source>
        <dbReference type="ARBA" id="ARBA00022898"/>
    </source>
</evidence>